<keyword evidence="1" id="KW-0282">Flagellum</keyword>
<gene>
    <name evidence="1" type="ORF">SAMN05444391_0934</name>
</gene>
<dbReference type="OrthoDB" id="12447at2"/>
<accession>A0A1M6S9E1</accession>
<keyword evidence="2" id="KW-1185">Reference proteome</keyword>
<keyword evidence="1" id="KW-0966">Cell projection</keyword>
<sequence>MNETQSVAQSTPKILPQDYTPGIDNLSSDDFLKIYLETLKYQDPFQEQDFSKMLDDMVKLNQVKYMNYTENFFNKLTTLLNQFTFLQSLSLIGKSFIFSADSLNPTTGLDYYLVSPQAVSNARVDFVDNAGNVVKSVQMNLDQGPNRLDISGLPYGDYAVKVYVNGQEVDSVKLGYLAKVVSLSLQNNSPILELSNGSYVDPYKIVYAGGV</sequence>
<dbReference type="STRING" id="381751.SAMN05444391_0934"/>
<evidence type="ECO:0000313" key="1">
    <source>
        <dbReference type="EMBL" id="SHK41325.1"/>
    </source>
</evidence>
<dbReference type="Proteomes" id="UP000189810">
    <property type="component" value="Chromosome I"/>
</dbReference>
<protein>
    <submittedName>
        <fullName evidence="1">Flagellar basal-body rod modification protein FlgD</fullName>
    </submittedName>
</protein>
<dbReference type="Gene3D" id="2.60.40.4070">
    <property type="match status" value="1"/>
</dbReference>
<proteinExistence type="predicted"/>
<dbReference type="GO" id="GO:0044781">
    <property type="term" value="P:bacterial-type flagellum organization"/>
    <property type="evidence" value="ECO:0007669"/>
    <property type="project" value="UniProtKB-UniRule"/>
</dbReference>
<keyword evidence="1" id="KW-0969">Cilium</keyword>
<dbReference type="RefSeq" id="WP_079654062.1">
    <property type="nucleotide sequence ID" value="NZ_LT670846.1"/>
</dbReference>
<name>A0A1M6S9E1_9AQUI</name>
<dbReference type="Gene3D" id="2.30.30.910">
    <property type="match status" value="1"/>
</dbReference>
<dbReference type="EMBL" id="LT670846">
    <property type="protein sequence ID" value="SHK41325.1"/>
    <property type="molecule type" value="Genomic_DNA"/>
</dbReference>
<dbReference type="AlphaFoldDB" id="A0A1M6S9E1"/>
<reference evidence="1 2" key="1">
    <citation type="submission" date="2016-11" db="EMBL/GenBank/DDBJ databases">
        <authorList>
            <person name="Jaros S."/>
            <person name="Januszkiewicz K."/>
            <person name="Wedrychowicz H."/>
        </authorList>
    </citation>
    <scope>NUCLEOTIDE SEQUENCE [LARGE SCALE GENOMIC DNA]</scope>
    <source>
        <strain evidence="1 2">DSM 19557</strain>
    </source>
</reference>
<evidence type="ECO:0000313" key="2">
    <source>
        <dbReference type="Proteomes" id="UP000189810"/>
    </source>
</evidence>
<organism evidence="1 2">
    <name type="scientific">Thermocrinis minervae</name>
    <dbReference type="NCBI Taxonomy" id="381751"/>
    <lineage>
        <taxon>Bacteria</taxon>
        <taxon>Pseudomonadati</taxon>
        <taxon>Aquificota</taxon>
        <taxon>Aquificia</taxon>
        <taxon>Aquificales</taxon>
        <taxon>Aquificaceae</taxon>
        <taxon>Thermocrinis</taxon>
    </lineage>
</organism>